<dbReference type="Proteomes" id="UP000494216">
    <property type="component" value="Unassembled WGS sequence"/>
</dbReference>
<protein>
    <submittedName>
        <fullName evidence="1">Uncharacterized protein</fullName>
    </submittedName>
</protein>
<dbReference type="InterPro" id="IPR016151">
    <property type="entry name" value="DNA_mismatch_repair_MutS_N"/>
</dbReference>
<dbReference type="SUPFAM" id="SSF55271">
    <property type="entry name" value="DNA repair protein MutS, domain I"/>
    <property type="match status" value="1"/>
</dbReference>
<dbReference type="RefSeq" id="WP_174626000.1">
    <property type="nucleotide sequence ID" value="NZ_CADCXN010000063.1"/>
</dbReference>
<reference evidence="1 2" key="1">
    <citation type="submission" date="2020-02" db="EMBL/GenBank/DDBJ databases">
        <authorList>
            <person name="Hogendoorn C."/>
        </authorList>
    </citation>
    <scope>NUCLEOTIDE SEQUENCE [LARGE SCALE GENOMIC DNA]</scope>
    <source>
        <strain evidence="1">METHB21</strain>
    </source>
</reference>
<dbReference type="GO" id="GO:0030983">
    <property type="term" value="F:mismatched DNA binding"/>
    <property type="evidence" value="ECO:0007669"/>
    <property type="project" value="InterPro"/>
</dbReference>
<dbReference type="GO" id="GO:0006298">
    <property type="term" value="P:mismatch repair"/>
    <property type="evidence" value="ECO:0007669"/>
    <property type="project" value="InterPro"/>
</dbReference>
<sequence length="96" mass="11752">MLQSLKHRYAFLSNYFEQDAGTWKLVRKYKVLTGFHCVCQQYYWFRWRFAGDVLQFRVVRFYEFYHSRDCEIARTLGLKSMRANRRGARFGIPARH</sequence>
<comment type="caution">
    <text evidence="1">The sequence shown here is derived from an EMBL/GenBank/DDBJ whole genome shotgun (WGS) entry which is preliminary data.</text>
</comment>
<evidence type="ECO:0000313" key="1">
    <source>
        <dbReference type="EMBL" id="CAA9891112.1"/>
    </source>
</evidence>
<dbReference type="Gene3D" id="3.40.1170.10">
    <property type="entry name" value="DNA repair protein MutS, domain I"/>
    <property type="match status" value="1"/>
</dbReference>
<dbReference type="GO" id="GO:0005524">
    <property type="term" value="F:ATP binding"/>
    <property type="evidence" value="ECO:0007669"/>
    <property type="project" value="InterPro"/>
</dbReference>
<dbReference type="EMBL" id="CADCXN010000063">
    <property type="protein sequence ID" value="CAA9891112.1"/>
    <property type="molecule type" value="Genomic_DNA"/>
</dbReference>
<proteinExistence type="predicted"/>
<accession>A0A8S0XSU9</accession>
<gene>
    <name evidence="1" type="ORF">METHB2_340030</name>
</gene>
<dbReference type="AlphaFoldDB" id="A0A8S0XSU9"/>
<keyword evidence="2" id="KW-1185">Reference proteome</keyword>
<organism evidence="1 2">
    <name type="scientific">Candidatus Methylobacter favarea</name>
    <dbReference type="NCBI Taxonomy" id="2707345"/>
    <lineage>
        <taxon>Bacteria</taxon>
        <taxon>Pseudomonadati</taxon>
        <taxon>Pseudomonadota</taxon>
        <taxon>Gammaproteobacteria</taxon>
        <taxon>Methylococcales</taxon>
        <taxon>Methylococcaceae</taxon>
        <taxon>Methylobacter</taxon>
    </lineage>
</organism>
<name>A0A8S0XSU9_9GAMM</name>
<evidence type="ECO:0000313" key="2">
    <source>
        <dbReference type="Proteomes" id="UP000494216"/>
    </source>
</evidence>